<geneLocation type="mitochondrion" evidence="1"/>
<dbReference type="Proteomes" id="UP000030106">
    <property type="component" value="Unassembled WGS sequence"/>
</dbReference>
<keyword evidence="1" id="KW-0496">Mitochondrion</keyword>
<accession>A0A0A2V808</accession>
<dbReference type="EMBL" id="ANFO01001745">
    <property type="protein sequence ID" value="KGQ02200.1"/>
    <property type="molecule type" value="Genomic_DNA"/>
</dbReference>
<evidence type="ECO:0000313" key="2">
    <source>
        <dbReference type="Proteomes" id="UP000030106"/>
    </source>
</evidence>
<sequence>MGRKKGVRQVIMALILWAIDVPHKPIQRDAKMWILANLQNRK</sequence>
<protein>
    <submittedName>
        <fullName evidence="1">Uncharacterized protein</fullName>
    </submittedName>
</protein>
<proteinExistence type="predicted"/>
<evidence type="ECO:0000313" key="1">
    <source>
        <dbReference type="EMBL" id="KGQ02200.1"/>
    </source>
</evidence>
<organism evidence="1 2">
    <name type="scientific">Beauveria bassiana D1-5</name>
    <dbReference type="NCBI Taxonomy" id="1245745"/>
    <lineage>
        <taxon>Eukaryota</taxon>
        <taxon>Fungi</taxon>
        <taxon>Dikarya</taxon>
        <taxon>Ascomycota</taxon>
        <taxon>Pezizomycotina</taxon>
        <taxon>Sordariomycetes</taxon>
        <taxon>Hypocreomycetidae</taxon>
        <taxon>Hypocreales</taxon>
        <taxon>Cordycipitaceae</taxon>
        <taxon>Beauveria</taxon>
    </lineage>
</organism>
<reference evidence="1 2" key="1">
    <citation type="submission" date="2012-10" db="EMBL/GenBank/DDBJ databases">
        <title>Genome sequencing and analysis of entomopathogenic fungi Beauveria bassiana D1-5.</title>
        <authorList>
            <person name="Li Q."/>
            <person name="Wang L."/>
            <person name="Zhang Z."/>
            <person name="Wang Q."/>
            <person name="Ren J."/>
            <person name="Wang M."/>
            <person name="Xu W."/>
            <person name="Wang J."/>
            <person name="Lu Y."/>
            <person name="Du Q."/>
            <person name="Sun Z."/>
        </authorList>
    </citation>
    <scope>NUCLEOTIDE SEQUENCE [LARGE SCALE GENOMIC DNA]</scope>
    <source>
        <strain evidence="1 2">D1-5</strain>
    </source>
</reference>
<name>A0A0A2V808_BEABA</name>
<dbReference type="HOGENOM" id="CLU_3260420_0_0_1"/>
<dbReference type="AlphaFoldDB" id="A0A0A2V808"/>
<comment type="caution">
    <text evidence="1">The sequence shown here is derived from an EMBL/GenBank/DDBJ whole genome shotgun (WGS) entry which is preliminary data.</text>
</comment>
<gene>
    <name evidence="1" type="ORF">BBAD15_m00022</name>
</gene>